<dbReference type="Pfam" id="PF00156">
    <property type="entry name" value="Pribosyltran"/>
    <property type="match status" value="1"/>
</dbReference>
<evidence type="ECO:0000256" key="7">
    <source>
        <dbReference type="ARBA" id="ARBA00014105"/>
    </source>
</evidence>
<accession>A0AB38FWH5</accession>
<comment type="pathway">
    <text evidence="4 17">Purine metabolism; IMP biosynthesis via salvage pathway; IMP from hypoxanthine: step 1/1.</text>
</comment>
<dbReference type="InterPro" id="IPR029057">
    <property type="entry name" value="PRTase-like"/>
</dbReference>
<dbReference type="InterPro" id="IPR005904">
    <property type="entry name" value="Hxn_phspho_trans"/>
</dbReference>
<dbReference type="GO" id="GO:0032263">
    <property type="term" value="P:GMP salvage"/>
    <property type="evidence" value="ECO:0007669"/>
    <property type="project" value="TreeGrafter"/>
</dbReference>
<dbReference type="GO" id="GO:0046100">
    <property type="term" value="P:hypoxanthine metabolic process"/>
    <property type="evidence" value="ECO:0007669"/>
    <property type="project" value="TreeGrafter"/>
</dbReference>
<comment type="cofactor">
    <cofactor evidence="1 17">
        <name>Mg(2+)</name>
        <dbReference type="ChEBI" id="CHEBI:18420"/>
    </cofactor>
</comment>
<dbReference type="EC" id="2.4.2.8" evidence="6 17"/>
<evidence type="ECO:0000313" key="21">
    <source>
        <dbReference type="Proteomes" id="UP000251313"/>
    </source>
</evidence>
<evidence type="ECO:0000313" key="20">
    <source>
        <dbReference type="EMBL" id="SQA63688.1"/>
    </source>
</evidence>
<evidence type="ECO:0000256" key="2">
    <source>
        <dbReference type="ARBA" id="ARBA00003637"/>
    </source>
</evidence>
<evidence type="ECO:0000256" key="5">
    <source>
        <dbReference type="ARBA" id="ARBA00008391"/>
    </source>
</evidence>
<dbReference type="PANTHER" id="PTHR43340:SF1">
    <property type="entry name" value="HYPOXANTHINE PHOSPHORIBOSYLTRANSFERASE"/>
    <property type="match status" value="1"/>
</dbReference>
<dbReference type="PANTHER" id="PTHR43340">
    <property type="entry name" value="HYPOXANTHINE-GUANINE PHOSPHORIBOSYLTRANSFERASE"/>
    <property type="match status" value="1"/>
</dbReference>
<feature type="domain" description="Phosphoribosyltransferase" evidence="18">
    <location>
        <begin position="18"/>
        <end position="160"/>
    </location>
</feature>
<proteinExistence type="inferred from homology"/>
<dbReference type="EMBL" id="UAVL01000017">
    <property type="protein sequence ID" value="SQA63688.1"/>
    <property type="molecule type" value="Genomic_DNA"/>
</dbReference>
<dbReference type="GeneID" id="66902159"/>
<comment type="similarity">
    <text evidence="5 17">Belongs to the purine/pyrimidine phosphoribosyltransferase family.</text>
</comment>
<dbReference type="GO" id="GO:0000287">
    <property type="term" value="F:magnesium ion binding"/>
    <property type="evidence" value="ECO:0007669"/>
    <property type="project" value="TreeGrafter"/>
</dbReference>
<comment type="subcellular location">
    <subcellularLocation>
        <location evidence="3 17">Cytoplasm</location>
    </subcellularLocation>
</comment>
<dbReference type="InterPro" id="IPR050408">
    <property type="entry name" value="HGPRT"/>
</dbReference>
<evidence type="ECO:0000256" key="12">
    <source>
        <dbReference type="ARBA" id="ARBA00022726"/>
    </source>
</evidence>
<evidence type="ECO:0000256" key="3">
    <source>
        <dbReference type="ARBA" id="ARBA00004496"/>
    </source>
</evidence>
<dbReference type="CDD" id="cd06223">
    <property type="entry name" value="PRTases_typeI"/>
    <property type="match status" value="1"/>
</dbReference>
<comment type="caution">
    <text evidence="20">The sequence shown here is derived from an EMBL/GenBank/DDBJ whole genome shotgun (WGS) entry which is preliminary data.</text>
</comment>
<keyword evidence="9 17" id="KW-0328">Glycosyltransferase</keyword>
<dbReference type="Proteomes" id="UP000267341">
    <property type="component" value="Unassembled WGS sequence"/>
</dbReference>
<dbReference type="InterPro" id="IPR000836">
    <property type="entry name" value="PRTase_dom"/>
</dbReference>
<keyword evidence="10 17" id="KW-0808">Transferase</keyword>
<dbReference type="GO" id="GO:0032264">
    <property type="term" value="P:IMP salvage"/>
    <property type="evidence" value="ECO:0007669"/>
    <property type="project" value="TreeGrafter"/>
</dbReference>
<evidence type="ECO:0000256" key="13">
    <source>
        <dbReference type="ARBA" id="ARBA00022741"/>
    </source>
</evidence>
<protein>
    <recommendedName>
        <fullName evidence="7 17">Hypoxanthine phosphoribosyltransferase</fullName>
        <ecNumber evidence="6 17">2.4.2.8</ecNumber>
    </recommendedName>
</protein>
<reference evidence="20 21" key="1">
    <citation type="submission" date="2018-06" db="EMBL/GenBank/DDBJ databases">
        <authorList>
            <consortium name="Pathogen Informatics"/>
            <person name="Doyle S."/>
        </authorList>
    </citation>
    <scope>NUCLEOTIDE SEQUENCE [LARGE SCALE GENOMIC DNA]</scope>
    <source>
        <strain evidence="20 21">NCTC11967</strain>
    </source>
</reference>
<evidence type="ECO:0000256" key="11">
    <source>
        <dbReference type="ARBA" id="ARBA00022723"/>
    </source>
</evidence>
<dbReference type="EMBL" id="RBIZ01000003">
    <property type="protein sequence ID" value="RKR63418.1"/>
    <property type="molecule type" value="Genomic_DNA"/>
</dbReference>
<dbReference type="GO" id="GO:0000166">
    <property type="term" value="F:nucleotide binding"/>
    <property type="evidence" value="ECO:0007669"/>
    <property type="project" value="UniProtKB-KW"/>
</dbReference>
<dbReference type="Proteomes" id="UP000251313">
    <property type="component" value="Unassembled WGS sequence"/>
</dbReference>
<dbReference type="NCBIfam" id="TIGR01203">
    <property type="entry name" value="HGPRTase"/>
    <property type="match status" value="1"/>
</dbReference>
<evidence type="ECO:0000256" key="14">
    <source>
        <dbReference type="ARBA" id="ARBA00022842"/>
    </source>
</evidence>
<dbReference type="GO" id="GO:0006178">
    <property type="term" value="P:guanine salvage"/>
    <property type="evidence" value="ECO:0007669"/>
    <property type="project" value="TreeGrafter"/>
</dbReference>
<dbReference type="AlphaFoldDB" id="A0AB38FWH5"/>
<keyword evidence="11 17" id="KW-0479">Metal-binding</keyword>
<dbReference type="Gene3D" id="3.40.50.2020">
    <property type="match status" value="1"/>
</dbReference>
<gene>
    <name evidence="20" type="primary">hpt_2</name>
    <name evidence="19" type="ORF">C7387_0068</name>
    <name evidence="20" type="ORF">NCTC11967_02759</name>
</gene>
<evidence type="ECO:0000256" key="17">
    <source>
        <dbReference type="RuleBase" id="RU364099"/>
    </source>
</evidence>
<evidence type="ECO:0000313" key="19">
    <source>
        <dbReference type="EMBL" id="RKR63418.1"/>
    </source>
</evidence>
<evidence type="ECO:0000256" key="6">
    <source>
        <dbReference type="ARBA" id="ARBA00011895"/>
    </source>
</evidence>
<sequence length="177" mass="20131">MKYTVEKLIPESMIRNRVIELGRQIEKDYSGEDNNLVVLGLLRGSFIFMADLSRQIGVGHSIDFLTVSSYGDGMSSSHKIDIIRDLSEEIQNKHVLIVEDIIDTGITLSQVCDYLMQKRPRSLEICALFNKPSRRVINVEVKYIGLSIPDEFIVGYGLDYAQKHRHLPYVGKVIMAE</sequence>
<evidence type="ECO:0000256" key="10">
    <source>
        <dbReference type="ARBA" id="ARBA00022679"/>
    </source>
</evidence>
<dbReference type="GO" id="GO:0004422">
    <property type="term" value="F:hypoxanthine phosphoribosyltransferase activity"/>
    <property type="evidence" value="ECO:0007669"/>
    <property type="project" value="InterPro"/>
</dbReference>
<dbReference type="FunFam" id="3.40.50.2020:FF:000006">
    <property type="entry name" value="Hypoxanthine phosphoribosyltransferase"/>
    <property type="match status" value="1"/>
</dbReference>
<dbReference type="SUPFAM" id="SSF53271">
    <property type="entry name" value="PRTase-like"/>
    <property type="match status" value="1"/>
</dbReference>
<dbReference type="RefSeq" id="WP_006821185.1">
    <property type="nucleotide sequence ID" value="NZ_CABKQJ010000016.1"/>
</dbReference>
<keyword evidence="22" id="KW-1185">Reference proteome</keyword>
<comment type="function">
    <text evidence="2">Purine salvage pathway enzyme which catalyzes the transfer of the ribosyl-5-phosphate group from 5-phospho-alpha-D-ribose 1-diphosphate (PRPP) to the N9 position of hypoxanthine to yield IMP (inosine 5'-monophosphate). To a lesser extent, can also act on guanine leading to GMP, but shows a highly less efficient activity with xanthine.</text>
</comment>
<dbReference type="GO" id="GO:0052657">
    <property type="term" value="F:guanine phosphoribosyltransferase activity"/>
    <property type="evidence" value="ECO:0007669"/>
    <property type="project" value="UniProtKB-ARBA"/>
</dbReference>
<dbReference type="GO" id="GO:0006166">
    <property type="term" value="P:purine ribonucleoside salvage"/>
    <property type="evidence" value="ECO:0007669"/>
    <property type="project" value="UniProtKB-KW"/>
</dbReference>
<reference evidence="19 22" key="2">
    <citation type="submission" date="2018-10" db="EMBL/GenBank/DDBJ databases">
        <title>Genomic Encyclopedia of Type Strains, Phase IV (KMG-IV): sequencing the most valuable type-strain genomes for metagenomic binning, comparative biology and taxonomic classification.</title>
        <authorList>
            <person name="Goeker M."/>
        </authorList>
    </citation>
    <scope>NUCLEOTIDE SEQUENCE [LARGE SCALE GENOMIC DNA]</scope>
    <source>
        <strain evidence="19 22">DSM 5079</strain>
    </source>
</reference>
<dbReference type="GO" id="GO:0005829">
    <property type="term" value="C:cytosol"/>
    <property type="evidence" value="ECO:0007669"/>
    <property type="project" value="TreeGrafter"/>
</dbReference>
<comment type="catalytic activity">
    <reaction evidence="15">
        <text>GMP + diphosphate = guanine + 5-phospho-alpha-D-ribose 1-diphosphate</text>
        <dbReference type="Rhea" id="RHEA:25424"/>
        <dbReference type="ChEBI" id="CHEBI:16235"/>
        <dbReference type="ChEBI" id="CHEBI:33019"/>
        <dbReference type="ChEBI" id="CHEBI:58017"/>
        <dbReference type="ChEBI" id="CHEBI:58115"/>
        <dbReference type="EC" id="2.4.2.8"/>
    </reaction>
    <physiologicalReaction direction="right-to-left" evidence="15">
        <dbReference type="Rhea" id="RHEA:25426"/>
    </physiologicalReaction>
</comment>
<evidence type="ECO:0000256" key="16">
    <source>
        <dbReference type="ARBA" id="ARBA00049402"/>
    </source>
</evidence>
<evidence type="ECO:0000259" key="18">
    <source>
        <dbReference type="Pfam" id="PF00156"/>
    </source>
</evidence>
<keyword evidence="13 17" id="KW-0547">Nucleotide-binding</keyword>
<evidence type="ECO:0000256" key="8">
    <source>
        <dbReference type="ARBA" id="ARBA00022490"/>
    </source>
</evidence>
<name>A0AB38FWH5_9ENTR</name>
<keyword evidence="14 17" id="KW-0460">Magnesium</keyword>
<evidence type="ECO:0000256" key="15">
    <source>
        <dbReference type="ARBA" id="ARBA00048811"/>
    </source>
</evidence>
<evidence type="ECO:0000256" key="4">
    <source>
        <dbReference type="ARBA" id="ARBA00004669"/>
    </source>
</evidence>
<evidence type="ECO:0000313" key="22">
    <source>
        <dbReference type="Proteomes" id="UP000267341"/>
    </source>
</evidence>
<evidence type="ECO:0000256" key="9">
    <source>
        <dbReference type="ARBA" id="ARBA00022676"/>
    </source>
</evidence>
<evidence type="ECO:0000256" key="1">
    <source>
        <dbReference type="ARBA" id="ARBA00001946"/>
    </source>
</evidence>
<keyword evidence="8 17" id="KW-0963">Cytoplasm</keyword>
<organism evidence="20 21">
    <name type="scientific">Yokenella regensburgei</name>
    <dbReference type="NCBI Taxonomy" id="158877"/>
    <lineage>
        <taxon>Bacteria</taxon>
        <taxon>Pseudomonadati</taxon>
        <taxon>Pseudomonadota</taxon>
        <taxon>Gammaproteobacteria</taxon>
        <taxon>Enterobacterales</taxon>
        <taxon>Enterobacteriaceae</taxon>
        <taxon>Yokenella</taxon>
    </lineage>
</organism>
<comment type="catalytic activity">
    <reaction evidence="16">
        <text>IMP + diphosphate = hypoxanthine + 5-phospho-alpha-D-ribose 1-diphosphate</text>
        <dbReference type="Rhea" id="RHEA:17973"/>
        <dbReference type="ChEBI" id="CHEBI:17368"/>
        <dbReference type="ChEBI" id="CHEBI:33019"/>
        <dbReference type="ChEBI" id="CHEBI:58017"/>
        <dbReference type="ChEBI" id="CHEBI:58053"/>
        <dbReference type="EC" id="2.4.2.8"/>
    </reaction>
    <physiologicalReaction direction="right-to-left" evidence="16">
        <dbReference type="Rhea" id="RHEA:17975"/>
    </physiologicalReaction>
</comment>
<keyword evidence="12 17" id="KW-0660">Purine salvage</keyword>